<keyword evidence="2" id="KW-1185">Reference proteome</keyword>
<dbReference type="InterPro" id="IPR011992">
    <property type="entry name" value="EF-hand-dom_pair"/>
</dbReference>
<dbReference type="Proteomes" id="UP000031737">
    <property type="component" value="Unassembled WGS sequence"/>
</dbReference>
<evidence type="ECO:0000313" key="2">
    <source>
        <dbReference type="Proteomes" id="UP000031737"/>
    </source>
</evidence>
<reference evidence="1 2" key="1">
    <citation type="submission" date="2013-07" db="EMBL/GenBank/DDBJ databases">
        <authorList>
            <person name="Stoco P.H."/>
            <person name="Wagner G."/>
            <person name="Gerber A."/>
            <person name="Zaha A."/>
            <person name="Thompson C."/>
            <person name="Bartholomeu D.C."/>
            <person name="Luckemeyer D.D."/>
            <person name="Bahia D."/>
            <person name="Loreto E."/>
            <person name="Prestes E.B."/>
            <person name="Lima F.M."/>
            <person name="Rodrigues-Luiz G."/>
            <person name="Vallejo G.A."/>
            <person name="Filho J.F."/>
            <person name="Monteiro K.M."/>
            <person name="Tyler K.M."/>
            <person name="de Almeida L.G."/>
            <person name="Ortiz M.F."/>
            <person name="Siervo M.A."/>
            <person name="de Moraes M.H."/>
            <person name="Cunha O.L."/>
            <person name="Mendonca-Neto R."/>
            <person name="Silva R."/>
            <person name="Teixeira S.M."/>
            <person name="Murta S.M."/>
            <person name="Sincero T.C."/>
            <person name="Mendes T.A."/>
            <person name="Urmenyi T.P."/>
            <person name="Silva V.G."/>
            <person name="da Rocha W.D."/>
            <person name="Andersson B."/>
            <person name="Romanha A.J."/>
            <person name="Steindel M."/>
            <person name="de Vasconcelos A.T."/>
            <person name="Grisard E.C."/>
        </authorList>
    </citation>
    <scope>NUCLEOTIDE SEQUENCE [LARGE SCALE GENOMIC DNA]</scope>
    <source>
        <strain evidence="1 2">SC58</strain>
    </source>
</reference>
<dbReference type="Gene3D" id="1.10.238.10">
    <property type="entry name" value="EF-hand"/>
    <property type="match status" value="1"/>
</dbReference>
<dbReference type="OrthoDB" id="10416733at2759"/>
<dbReference type="VEuPathDB" id="TriTrypDB:TRSC58_07421"/>
<protein>
    <recommendedName>
        <fullName evidence="3">EF-hand domain-containing protein</fullName>
    </recommendedName>
</protein>
<dbReference type="AlphaFoldDB" id="A0A061ISV3"/>
<comment type="caution">
    <text evidence="1">The sequence shown here is derived from an EMBL/GenBank/DDBJ whole genome shotgun (WGS) entry which is preliminary data.</text>
</comment>
<evidence type="ECO:0008006" key="3">
    <source>
        <dbReference type="Google" id="ProtNLM"/>
    </source>
</evidence>
<name>A0A061ISV3_TRYRA</name>
<evidence type="ECO:0000313" key="1">
    <source>
        <dbReference type="EMBL" id="ESL04995.1"/>
    </source>
</evidence>
<dbReference type="EMBL" id="AUPL01007646">
    <property type="protein sequence ID" value="ESL04995.1"/>
    <property type="molecule type" value="Genomic_DNA"/>
</dbReference>
<sequence length="78" mass="8699">MTANGLTEAVPVAELLEAFRAFDTRKVGWLPMSTVKALLDKFGDFSTAEMEEFILEAEQGGRMYYKKFVEEIASADVS</sequence>
<dbReference type="SUPFAM" id="SSF47473">
    <property type="entry name" value="EF-hand"/>
    <property type="match status" value="1"/>
</dbReference>
<organism evidence="1 2">
    <name type="scientific">Trypanosoma rangeli SC58</name>
    <dbReference type="NCBI Taxonomy" id="429131"/>
    <lineage>
        <taxon>Eukaryota</taxon>
        <taxon>Discoba</taxon>
        <taxon>Euglenozoa</taxon>
        <taxon>Kinetoplastea</taxon>
        <taxon>Metakinetoplastina</taxon>
        <taxon>Trypanosomatida</taxon>
        <taxon>Trypanosomatidae</taxon>
        <taxon>Trypanosoma</taxon>
        <taxon>Herpetosoma</taxon>
    </lineage>
</organism>
<gene>
    <name evidence="1" type="ORF">TRSC58_07421</name>
</gene>
<accession>A0A061ISV3</accession>
<proteinExistence type="predicted"/>